<organism evidence="2 3">
    <name type="scientific">Thioclava arctica</name>
    <dbReference type="NCBI Taxonomy" id="3238301"/>
    <lineage>
        <taxon>Bacteria</taxon>
        <taxon>Pseudomonadati</taxon>
        <taxon>Pseudomonadota</taxon>
        <taxon>Alphaproteobacteria</taxon>
        <taxon>Rhodobacterales</taxon>
        <taxon>Paracoccaceae</taxon>
        <taxon>Thioclava</taxon>
    </lineage>
</organism>
<protein>
    <submittedName>
        <fullName evidence="2">Flavin-containing monooxygenase</fullName>
        <ecNumber evidence="2">1.14.13.-</ecNumber>
    </submittedName>
</protein>
<comment type="caution">
    <text evidence="2">The sequence shown here is derived from an EMBL/GenBank/DDBJ whole genome shotgun (WGS) entry which is preliminary data.</text>
</comment>
<dbReference type="SUPFAM" id="SSF51905">
    <property type="entry name" value="FAD/NAD(P)-binding domain"/>
    <property type="match status" value="2"/>
</dbReference>
<dbReference type="Proteomes" id="UP001557465">
    <property type="component" value="Unassembled WGS sequence"/>
</dbReference>
<evidence type="ECO:0000313" key="2">
    <source>
        <dbReference type="EMBL" id="MEX1661862.1"/>
    </source>
</evidence>
<dbReference type="Gene3D" id="3.50.50.60">
    <property type="entry name" value="FAD/NAD(P)-binding domain"/>
    <property type="match status" value="2"/>
</dbReference>
<dbReference type="PRINTS" id="PR00411">
    <property type="entry name" value="PNDRDTASEI"/>
</dbReference>
<dbReference type="GO" id="GO:0004497">
    <property type="term" value="F:monooxygenase activity"/>
    <property type="evidence" value="ECO:0007669"/>
    <property type="project" value="UniProtKB-KW"/>
</dbReference>
<proteinExistence type="predicted"/>
<dbReference type="RefSeq" id="WP_368391787.1">
    <property type="nucleotide sequence ID" value="NZ_JBFRYC010000004.1"/>
</dbReference>
<keyword evidence="3" id="KW-1185">Reference proteome</keyword>
<dbReference type="PANTHER" id="PTHR43539:SF78">
    <property type="entry name" value="FLAVIN-CONTAINING MONOOXYGENASE"/>
    <property type="match status" value="1"/>
</dbReference>
<evidence type="ECO:0000256" key="1">
    <source>
        <dbReference type="ARBA" id="ARBA00023002"/>
    </source>
</evidence>
<dbReference type="InterPro" id="IPR050982">
    <property type="entry name" value="Auxin_biosynth/cation_transpt"/>
</dbReference>
<dbReference type="PRINTS" id="PR00368">
    <property type="entry name" value="FADPNR"/>
</dbReference>
<sequence>MLPKETDTVIVGGGQAGLAMSEHLSNCGIAHVVLERARIAERWRTERWDSLVANGPAWHDRFPSMEFSDTDPDAFASKHSVASYFEDFAKQIDAPIYCGVTVRNARRMENATGFRVETSEGLIEARNIVAATGPFQKPVIPPVVPELVGIKQMHSSAYRNPEQLPQGAIMVVGAGSSGTQIASELRHAGRKVYLSVGPHDRPPRSYRGRDFCWWLGVLGKWQAKTPPAGQEHVTIAVSGANGGETVDFRKLAETGITLVGRTQRFENGKLLFNADLVENIAAGDANYLSLLQEADDYVAREGLDLPPEPEAHIIPPDPDCLTEPVLSLDLAQAGITTIIWATGFVQDFNWLEVDAFGADGKPQHDRGVSTAPGVYFLGLPWLSMRGSSFIWGVWVDAQYLAEHIAAKRLAATG</sequence>
<dbReference type="Pfam" id="PF13738">
    <property type="entry name" value="Pyr_redox_3"/>
    <property type="match status" value="1"/>
</dbReference>
<accession>A0ABV3TJW8</accession>
<name>A0ABV3TJW8_9RHOB</name>
<dbReference type="EMBL" id="JBFRYC010000004">
    <property type="protein sequence ID" value="MEX1661862.1"/>
    <property type="molecule type" value="Genomic_DNA"/>
</dbReference>
<dbReference type="InterPro" id="IPR036188">
    <property type="entry name" value="FAD/NAD-bd_sf"/>
</dbReference>
<reference evidence="2 3" key="1">
    <citation type="journal article" date="2011" name="Int. J. Syst. Evol. Microbiol.">
        <title>Zhongshania antarctica gen. nov., sp. nov. and Zhongshania guokunii sp. nov., gammaproteobacteria respectively isolated from coastal attached (fast) ice and surface seawater of the Antarctic.</title>
        <authorList>
            <person name="Li H.J."/>
            <person name="Zhang X.Y."/>
            <person name="Chen C.X."/>
            <person name="Zhang Y.J."/>
            <person name="Gao Z.M."/>
            <person name="Yu Y."/>
            <person name="Chen X.L."/>
            <person name="Chen B."/>
            <person name="Zhang Y.Z."/>
        </authorList>
    </citation>
    <scope>NUCLEOTIDE SEQUENCE [LARGE SCALE GENOMIC DNA]</scope>
    <source>
        <strain evidence="2 3">15-R06ZXC-3</strain>
    </source>
</reference>
<dbReference type="PANTHER" id="PTHR43539">
    <property type="entry name" value="FLAVIN-BINDING MONOOXYGENASE-LIKE PROTEIN (AFU_ORTHOLOGUE AFUA_4G09220)"/>
    <property type="match status" value="1"/>
</dbReference>
<gene>
    <name evidence="2" type="ORF">AB4874_09380</name>
</gene>
<keyword evidence="2" id="KW-0503">Monooxygenase</keyword>
<dbReference type="EC" id="1.14.13.-" evidence="2"/>
<keyword evidence="1 2" id="KW-0560">Oxidoreductase</keyword>
<evidence type="ECO:0000313" key="3">
    <source>
        <dbReference type="Proteomes" id="UP001557465"/>
    </source>
</evidence>